<reference evidence="2 3" key="1">
    <citation type="journal article" date="2021" name="Commun. Biol.">
        <title>The genome of Shorea leprosula (Dipterocarpaceae) highlights the ecological relevance of drought in aseasonal tropical rainforests.</title>
        <authorList>
            <person name="Ng K.K.S."/>
            <person name="Kobayashi M.J."/>
            <person name="Fawcett J.A."/>
            <person name="Hatakeyama M."/>
            <person name="Paape T."/>
            <person name="Ng C.H."/>
            <person name="Ang C.C."/>
            <person name="Tnah L.H."/>
            <person name="Lee C.T."/>
            <person name="Nishiyama T."/>
            <person name="Sese J."/>
            <person name="O'Brien M.J."/>
            <person name="Copetti D."/>
            <person name="Mohd Noor M.I."/>
            <person name="Ong R.C."/>
            <person name="Putra M."/>
            <person name="Sireger I.Z."/>
            <person name="Indrioko S."/>
            <person name="Kosugi Y."/>
            <person name="Izuno A."/>
            <person name="Isagi Y."/>
            <person name="Lee S.L."/>
            <person name="Shimizu K.K."/>
        </authorList>
    </citation>
    <scope>NUCLEOTIDE SEQUENCE [LARGE SCALE GENOMIC DNA]</scope>
    <source>
        <strain evidence="2">214</strain>
    </source>
</reference>
<dbReference type="GO" id="GO:0003676">
    <property type="term" value="F:nucleic acid binding"/>
    <property type="evidence" value="ECO:0007669"/>
    <property type="project" value="InterPro"/>
</dbReference>
<sequence length="236" mass="27646">MWTTFYKFGRVFDIYSPSRRSKKGRRFGFVRFLGVKDIKELERRLDQIWVGKYKLWVNTPRFRNEEQNKVEEPIKIQIMEPKIQNRTYVDVVKGQYGNGLGGDVSTTLKDSLNMSHGRDNRRSRTRTDFRNRERTLIWKEKGQGEHWPSMEYNVNAEDYTWLDGCYVGKESWMMESEERDLGCDDAEESRGGNGRLKEAEVDDDDVASYREVSNGKPIAQAMRRSEMTVKGVADSL</sequence>
<feature type="compositionally biased region" description="Basic and acidic residues" evidence="1">
    <location>
        <begin position="116"/>
        <end position="126"/>
    </location>
</feature>
<dbReference type="Gene3D" id="3.30.70.330">
    <property type="match status" value="1"/>
</dbReference>
<evidence type="ECO:0008006" key="4">
    <source>
        <dbReference type="Google" id="ProtNLM"/>
    </source>
</evidence>
<name>A0AAV5I0K2_9ROSI</name>
<evidence type="ECO:0000313" key="3">
    <source>
        <dbReference type="Proteomes" id="UP001054252"/>
    </source>
</evidence>
<gene>
    <name evidence="2" type="ORF">SLEP1_g5631</name>
</gene>
<dbReference type="InterPro" id="IPR035979">
    <property type="entry name" value="RBD_domain_sf"/>
</dbReference>
<dbReference type="InterPro" id="IPR012677">
    <property type="entry name" value="Nucleotide-bd_a/b_plait_sf"/>
</dbReference>
<comment type="caution">
    <text evidence="2">The sequence shown here is derived from an EMBL/GenBank/DDBJ whole genome shotgun (WGS) entry which is preliminary data.</text>
</comment>
<feature type="region of interest" description="Disordered" evidence="1">
    <location>
        <begin position="179"/>
        <end position="213"/>
    </location>
</feature>
<dbReference type="Proteomes" id="UP001054252">
    <property type="component" value="Unassembled WGS sequence"/>
</dbReference>
<dbReference type="EMBL" id="BPVZ01000005">
    <property type="protein sequence ID" value="GKU91816.1"/>
    <property type="molecule type" value="Genomic_DNA"/>
</dbReference>
<evidence type="ECO:0000313" key="2">
    <source>
        <dbReference type="EMBL" id="GKU91816.1"/>
    </source>
</evidence>
<proteinExistence type="predicted"/>
<protein>
    <recommendedName>
        <fullName evidence="4">RRM domain-containing protein</fullName>
    </recommendedName>
</protein>
<dbReference type="AlphaFoldDB" id="A0AAV5I0K2"/>
<keyword evidence="3" id="KW-1185">Reference proteome</keyword>
<evidence type="ECO:0000256" key="1">
    <source>
        <dbReference type="SAM" id="MobiDB-lite"/>
    </source>
</evidence>
<dbReference type="SUPFAM" id="SSF54928">
    <property type="entry name" value="RNA-binding domain, RBD"/>
    <property type="match status" value="1"/>
</dbReference>
<organism evidence="2 3">
    <name type="scientific">Rubroshorea leprosula</name>
    <dbReference type="NCBI Taxonomy" id="152421"/>
    <lineage>
        <taxon>Eukaryota</taxon>
        <taxon>Viridiplantae</taxon>
        <taxon>Streptophyta</taxon>
        <taxon>Embryophyta</taxon>
        <taxon>Tracheophyta</taxon>
        <taxon>Spermatophyta</taxon>
        <taxon>Magnoliopsida</taxon>
        <taxon>eudicotyledons</taxon>
        <taxon>Gunneridae</taxon>
        <taxon>Pentapetalae</taxon>
        <taxon>rosids</taxon>
        <taxon>malvids</taxon>
        <taxon>Malvales</taxon>
        <taxon>Dipterocarpaceae</taxon>
        <taxon>Rubroshorea</taxon>
    </lineage>
</organism>
<accession>A0AAV5I0K2</accession>
<feature type="region of interest" description="Disordered" evidence="1">
    <location>
        <begin position="107"/>
        <end position="126"/>
    </location>
</feature>